<dbReference type="PANTHER" id="PTHR30055:SF226">
    <property type="entry name" value="HTH-TYPE TRANSCRIPTIONAL REGULATOR PKSA"/>
    <property type="match status" value="1"/>
</dbReference>
<dbReference type="Pfam" id="PF00440">
    <property type="entry name" value="TetR_N"/>
    <property type="match status" value="1"/>
</dbReference>
<dbReference type="PROSITE" id="PS01081">
    <property type="entry name" value="HTH_TETR_1"/>
    <property type="match status" value="1"/>
</dbReference>
<dbReference type="Proteomes" id="UP000660110">
    <property type="component" value="Unassembled WGS sequence"/>
</dbReference>
<dbReference type="InterPro" id="IPR001647">
    <property type="entry name" value="HTH_TetR"/>
</dbReference>
<feature type="DNA-binding region" description="H-T-H motif" evidence="2">
    <location>
        <begin position="74"/>
        <end position="93"/>
    </location>
</feature>
<proteinExistence type="predicted"/>
<dbReference type="PRINTS" id="PR00455">
    <property type="entry name" value="HTHTETR"/>
</dbReference>
<keyword evidence="1 2" id="KW-0238">DNA-binding</keyword>
<reference evidence="4" key="1">
    <citation type="journal article" date="2014" name="Int. J. Syst. Evol. Microbiol.">
        <title>Complete genome sequence of Corynebacterium casei LMG S-19264T (=DSM 44701T), isolated from a smear-ripened cheese.</title>
        <authorList>
            <consortium name="US DOE Joint Genome Institute (JGI-PGF)"/>
            <person name="Walter F."/>
            <person name="Albersmeier A."/>
            <person name="Kalinowski J."/>
            <person name="Ruckert C."/>
        </authorList>
    </citation>
    <scope>NUCLEOTIDE SEQUENCE</scope>
    <source>
        <strain evidence="4">CGMCC 1.12153</strain>
    </source>
</reference>
<name>A0A917AYY3_HALAA</name>
<sequence length="252" mass="30057">MAVLIHIKLKALHKIIIDHTGRKEYNVMDHIGLRILKGVISITHKFESLEEEKKNRILNAAFKVFAENSYEQASTNAVVKEAQIGKGMLFYYFKNKKALYRYLVEYSFDFIKEKYLVHIDGEERDLIERFRKTTIIKMQAFREFPHVFNFIGNVLVNGEEQLPEGLKPKYIELQRQGFAKLYENIDYSLFRDDIDREKAFQLIQWSIDGYQEHIKAKLKDENITTLNMDKYWEEFNEYLEVLRTSFYKKGVI</sequence>
<evidence type="ECO:0000256" key="1">
    <source>
        <dbReference type="ARBA" id="ARBA00023125"/>
    </source>
</evidence>
<dbReference type="SUPFAM" id="SSF48498">
    <property type="entry name" value="Tetracyclin repressor-like, C-terminal domain"/>
    <property type="match status" value="1"/>
</dbReference>
<dbReference type="InterPro" id="IPR050109">
    <property type="entry name" value="HTH-type_TetR-like_transc_reg"/>
</dbReference>
<dbReference type="InterPro" id="IPR036271">
    <property type="entry name" value="Tet_transcr_reg_TetR-rel_C_sf"/>
</dbReference>
<protein>
    <submittedName>
        <fullName evidence="4">TetR family transcriptional regulator</fullName>
    </submittedName>
</protein>
<dbReference type="SUPFAM" id="SSF46689">
    <property type="entry name" value="Homeodomain-like"/>
    <property type="match status" value="1"/>
</dbReference>
<evidence type="ECO:0000256" key="2">
    <source>
        <dbReference type="PROSITE-ProRule" id="PRU00335"/>
    </source>
</evidence>
<dbReference type="GO" id="GO:0003700">
    <property type="term" value="F:DNA-binding transcription factor activity"/>
    <property type="evidence" value="ECO:0007669"/>
    <property type="project" value="TreeGrafter"/>
</dbReference>
<gene>
    <name evidence="4" type="ORF">GCM10010954_03850</name>
</gene>
<dbReference type="Gene3D" id="1.10.10.60">
    <property type="entry name" value="Homeodomain-like"/>
    <property type="match status" value="1"/>
</dbReference>
<dbReference type="InterPro" id="IPR023772">
    <property type="entry name" value="DNA-bd_HTH_TetR-type_CS"/>
</dbReference>
<organism evidence="4 5">
    <name type="scientific">Halobacillus andaensis</name>
    <dbReference type="NCBI Taxonomy" id="1176239"/>
    <lineage>
        <taxon>Bacteria</taxon>
        <taxon>Bacillati</taxon>
        <taxon>Bacillota</taxon>
        <taxon>Bacilli</taxon>
        <taxon>Bacillales</taxon>
        <taxon>Bacillaceae</taxon>
        <taxon>Halobacillus</taxon>
    </lineage>
</organism>
<keyword evidence="5" id="KW-1185">Reference proteome</keyword>
<feature type="domain" description="HTH tetR-type" evidence="3">
    <location>
        <begin position="51"/>
        <end position="111"/>
    </location>
</feature>
<dbReference type="PROSITE" id="PS50977">
    <property type="entry name" value="HTH_TETR_2"/>
    <property type="match status" value="1"/>
</dbReference>
<dbReference type="PANTHER" id="PTHR30055">
    <property type="entry name" value="HTH-TYPE TRANSCRIPTIONAL REGULATOR RUTR"/>
    <property type="match status" value="1"/>
</dbReference>
<dbReference type="GO" id="GO:0000976">
    <property type="term" value="F:transcription cis-regulatory region binding"/>
    <property type="evidence" value="ECO:0007669"/>
    <property type="project" value="TreeGrafter"/>
</dbReference>
<evidence type="ECO:0000313" key="4">
    <source>
        <dbReference type="EMBL" id="GGF08591.1"/>
    </source>
</evidence>
<dbReference type="RefSeq" id="WP_229734809.1">
    <property type="nucleotide sequence ID" value="NZ_BMEL01000001.1"/>
</dbReference>
<dbReference type="AlphaFoldDB" id="A0A917AYY3"/>
<evidence type="ECO:0000259" key="3">
    <source>
        <dbReference type="PROSITE" id="PS50977"/>
    </source>
</evidence>
<evidence type="ECO:0000313" key="5">
    <source>
        <dbReference type="Proteomes" id="UP000660110"/>
    </source>
</evidence>
<accession>A0A917AYY3</accession>
<dbReference type="EMBL" id="BMEL01000001">
    <property type="protein sequence ID" value="GGF08591.1"/>
    <property type="molecule type" value="Genomic_DNA"/>
</dbReference>
<dbReference type="InterPro" id="IPR009057">
    <property type="entry name" value="Homeodomain-like_sf"/>
</dbReference>
<reference evidence="4" key="2">
    <citation type="submission" date="2020-09" db="EMBL/GenBank/DDBJ databases">
        <authorList>
            <person name="Sun Q."/>
            <person name="Zhou Y."/>
        </authorList>
    </citation>
    <scope>NUCLEOTIDE SEQUENCE</scope>
    <source>
        <strain evidence="4">CGMCC 1.12153</strain>
    </source>
</reference>
<dbReference type="Gene3D" id="1.10.357.10">
    <property type="entry name" value="Tetracycline Repressor, domain 2"/>
    <property type="match status" value="1"/>
</dbReference>
<comment type="caution">
    <text evidence="4">The sequence shown here is derived from an EMBL/GenBank/DDBJ whole genome shotgun (WGS) entry which is preliminary data.</text>
</comment>